<gene>
    <name evidence="1" type="ORF">LCGC14_1335360</name>
</gene>
<dbReference type="AlphaFoldDB" id="A0A0F9L1E5"/>
<evidence type="ECO:0000313" key="1">
    <source>
        <dbReference type="EMBL" id="KKM80896.1"/>
    </source>
</evidence>
<organism evidence="1">
    <name type="scientific">marine sediment metagenome</name>
    <dbReference type="NCBI Taxonomy" id="412755"/>
    <lineage>
        <taxon>unclassified sequences</taxon>
        <taxon>metagenomes</taxon>
        <taxon>ecological metagenomes</taxon>
    </lineage>
</organism>
<proteinExistence type="predicted"/>
<dbReference type="EMBL" id="LAZR01008112">
    <property type="protein sequence ID" value="KKM80896.1"/>
    <property type="molecule type" value="Genomic_DNA"/>
</dbReference>
<accession>A0A0F9L1E5</accession>
<name>A0A0F9L1E5_9ZZZZ</name>
<feature type="non-terminal residue" evidence="1">
    <location>
        <position position="1"/>
    </location>
</feature>
<reference evidence="1" key="1">
    <citation type="journal article" date="2015" name="Nature">
        <title>Complex archaea that bridge the gap between prokaryotes and eukaryotes.</title>
        <authorList>
            <person name="Spang A."/>
            <person name="Saw J.H."/>
            <person name="Jorgensen S.L."/>
            <person name="Zaremba-Niedzwiedzka K."/>
            <person name="Martijn J."/>
            <person name="Lind A.E."/>
            <person name="van Eijk R."/>
            <person name="Schleper C."/>
            <person name="Guy L."/>
            <person name="Ettema T.J."/>
        </authorList>
    </citation>
    <scope>NUCLEOTIDE SEQUENCE</scope>
</reference>
<comment type="caution">
    <text evidence="1">The sequence shown here is derived from an EMBL/GenBank/DDBJ whole genome shotgun (WGS) entry which is preliminary data.</text>
</comment>
<sequence>ILSIADDKTISAYATRLNIIKELALDDENWNEPEPKIADEDKSLLDIAIDLLPDPE</sequence>
<protein>
    <submittedName>
        <fullName evidence="1">Uncharacterized protein</fullName>
    </submittedName>
</protein>